<dbReference type="GO" id="GO:0016020">
    <property type="term" value="C:membrane"/>
    <property type="evidence" value="ECO:0007669"/>
    <property type="project" value="UniProtKB-SubCell"/>
</dbReference>
<dbReference type="PANTHER" id="PTHR11827">
    <property type="entry name" value="SOLUTE CARRIER FAMILY 12, CATION COTRANSPORTERS"/>
    <property type="match status" value="1"/>
</dbReference>
<feature type="compositionally biased region" description="Basic and acidic residues" evidence="5">
    <location>
        <begin position="1"/>
        <end position="24"/>
    </location>
</feature>
<evidence type="ECO:0000256" key="5">
    <source>
        <dbReference type="SAM" id="MobiDB-lite"/>
    </source>
</evidence>
<dbReference type="GeneID" id="110246860"/>
<feature type="transmembrane region" description="Helical" evidence="6">
    <location>
        <begin position="192"/>
        <end position="214"/>
    </location>
</feature>
<keyword evidence="2 6" id="KW-0812">Transmembrane</keyword>
<dbReference type="GO" id="GO:0006884">
    <property type="term" value="P:cell volume homeostasis"/>
    <property type="evidence" value="ECO:0007669"/>
    <property type="project" value="TreeGrafter"/>
</dbReference>
<comment type="subcellular location">
    <subcellularLocation>
        <location evidence="1">Membrane</location>
        <topology evidence="1">Multi-pass membrane protein</topology>
    </subcellularLocation>
</comment>
<keyword evidence="4 6" id="KW-0472">Membrane</keyword>
<dbReference type="Pfam" id="PF00324">
    <property type="entry name" value="AA_permease"/>
    <property type="match status" value="1"/>
</dbReference>
<evidence type="ECO:0000259" key="7">
    <source>
        <dbReference type="Pfam" id="PF00324"/>
    </source>
</evidence>
<dbReference type="GO" id="GO:1990573">
    <property type="term" value="P:potassium ion import across plasma membrane"/>
    <property type="evidence" value="ECO:0007669"/>
    <property type="project" value="TreeGrafter"/>
</dbReference>
<evidence type="ECO:0000256" key="3">
    <source>
        <dbReference type="ARBA" id="ARBA00022989"/>
    </source>
</evidence>
<keyword evidence="3 6" id="KW-1133">Transmembrane helix</keyword>
<evidence type="ECO:0000256" key="6">
    <source>
        <dbReference type="SAM" id="Phobius"/>
    </source>
</evidence>
<dbReference type="GO" id="GO:0055075">
    <property type="term" value="P:potassium ion homeostasis"/>
    <property type="evidence" value="ECO:0007669"/>
    <property type="project" value="TreeGrafter"/>
</dbReference>
<feature type="transmembrane region" description="Helical" evidence="6">
    <location>
        <begin position="271"/>
        <end position="289"/>
    </location>
</feature>
<dbReference type="RefSeq" id="XP_028517238.1">
    <property type="nucleotide sequence ID" value="XM_028661437.1"/>
</dbReference>
<feature type="region of interest" description="Disordered" evidence="5">
    <location>
        <begin position="1"/>
        <end position="59"/>
    </location>
</feature>
<dbReference type="AlphaFoldDB" id="A0A913YQB3"/>
<dbReference type="Gene3D" id="1.20.1740.10">
    <property type="entry name" value="Amino acid/polyamine transporter I"/>
    <property type="match status" value="1"/>
</dbReference>
<evidence type="ECO:0000256" key="4">
    <source>
        <dbReference type="ARBA" id="ARBA00023136"/>
    </source>
</evidence>
<evidence type="ECO:0000256" key="2">
    <source>
        <dbReference type="ARBA" id="ARBA00022692"/>
    </source>
</evidence>
<evidence type="ECO:0000256" key="1">
    <source>
        <dbReference type="ARBA" id="ARBA00004141"/>
    </source>
</evidence>
<feature type="transmembrane region" description="Helical" evidence="6">
    <location>
        <begin position="221"/>
        <end position="241"/>
    </location>
</feature>
<reference evidence="8" key="1">
    <citation type="submission" date="2022-11" db="UniProtKB">
        <authorList>
            <consortium name="EnsemblMetazoa"/>
        </authorList>
    </citation>
    <scope>IDENTIFICATION</scope>
</reference>
<dbReference type="KEGG" id="epa:110246860"/>
<sequence>MANSEKGKAVDWERFGLNSDERKTNQATSSASDVSRNTSTTVGNPNVKELFEEEQTDNKTEQPWWKANFFIREPVLFGTWDGVFTSCVLNIFGVVIFLRTGWMVGNAGVGLSLLIVVITLLVALVPVLSAIGVCERCHVGNGGVYFLLSHVLGQRAGGAVGVIYAFGQAVSISLFCAGLGESLAQSAHWDAAWAVRVIGLSTAFLMLLVVLAGVKWVVKLQLLLLAIIMLSVLDFMIGTFAHTDEAAGFTGYKTDNMEKNAAPAFTKGQNFFTVFGVFFPSATGVLSGINMSGDLKDPSSNIP</sequence>
<protein>
    <recommendedName>
        <fullName evidence="7">Amino acid permease/ SLC12A domain-containing protein</fullName>
    </recommendedName>
</protein>
<organism evidence="8 9">
    <name type="scientific">Exaiptasia diaphana</name>
    <name type="common">Tropical sea anemone</name>
    <name type="synonym">Aiptasia pulchella</name>
    <dbReference type="NCBI Taxonomy" id="2652724"/>
    <lineage>
        <taxon>Eukaryota</taxon>
        <taxon>Metazoa</taxon>
        <taxon>Cnidaria</taxon>
        <taxon>Anthozoa</taxon>
        <taxon>Hexacorallia</taxon>
        <taxon>Actiniaria</taxon>
        <taxon>Aiptasiidae</taxon>
        <taxon>Exaiptasia</taxon>
    </lineage>
</organism>
<proteinExistence type="predicted"/>
<evidence type="ECO:0000313" key="8">
    <source>
        <dbReference type="EnsemblMetazoa" id="XP_028517238.1"/>
    </source>
</evidence>
<dbReference type="OMA" id="IMFIIQW"/>
<dbReference type="InterPro" id="IPR004841">
    <property type="entry name" value="AA-permease/SLC12A_dom"/>
</dbReference>
<dbReference type="OrthoDB" id="2020542at2759"/>
<feature type="transmembrane region" description="Helical" evidence="6">
    <location>
        <begin position="155"/>
        <end position="180"/>
    </location>
</feature>
<evidence type="ECO:0000313" key="9">
    <source>
        <dbReference type="Proteomes" id="UP000887567"/>
    </source>
</evidence>
<dbReference type="InterPro" id="IPR004842">
    <property type="entry name" value="SLC12A_fam"/>
</dbReference>
<feature type="transmembrane region" description="Helical" evidence="6">
    <location>
        <begin position="75"/>
        <end position="98"/>
    </location>
</feature>
<dbReference type="Proteomes" id="UP000887567">
    <property type="component" value="Unplaced"/>
</dbReference>
<keyword evidence="9" id="KW-1185">Reference proteome</keyword>
<dbReference type="GO" id="GO:0055064">
    <property type="term" value="P:chloride ion homeostasis"/>
    <property type="evidence" value="ECO:0007669"/>
    <property type="project" value="TreeGrafter"/>
</dbReference>
<dbReference type="EnsemblMetazoa" id="XM_028661437.1">
    <property type="protein sequence ID" value="XP_028517238.1"/>
    <property type="gene ID" value="LOC110246860"/>
</dbReference>
<name>A0A913YQB3_EXADI</name>
<dbReference type="GO" id="GO:0015379">
    <property type="term" value="F:potassium:chloride symporter activity"/>
    <property type="evidence" value="ECO:0007669"/>
    <property type="project" value="TreeGrafter"/>
</dbReference>
<feature type="compositionally biased region" description="Polar residues" evidence="5">
    <location>
        <begin position="25"/>
        <end position="44"/>
    </location>
</feature>
<feature type="domain" description="Amino acid permease/ SLC12A" evidence="7">
    <location>
        <begin position="83"/>
        <end position="303"/>
    </location>
</feature>
<dbReference type="PANTHER" id="PTHR11827:SF6">
    <property type="entry name" value="SOLUTE CARRIER FAMILY 12 MEMBER 8"/>
    <property type="match status" value="1"/>
</dbReference>
<feature type="transmembrane region" description="Helical" evidence="6">
    <location>
        <begin position="110"/>
        <end position="134"/>
    </location>
</feature>
<accession>A0A913YQB3</accession>